<dbReference type="PANTHER" id="PTHR18934">
    <property type="entry name" value="ATP-DEPENDENT RNA HELICASE"/>
    <property type="match status" value="1"/>
</dbReference>
<evidence type="ECO:0000256" key="8">
    <source>
        <dbReference type="ARBA" id="ARBA00023187"/>
    </source>
</evidence>
<dbReference type="PROSITE" id="PS51192">
    <property type="entry name" value="HELICASE_ATP_BIND_1"/>
    <property type="match status" value="1"/>
</dbReference>
<evidence type="ECO:0000256" key="2">
    <source>
        <dbReference type="ARBA" id="ARBA00012552"/>
    </source>
</evidence>
<dbReference type="GO" id="GO:0016787">
    <property type="term" value="F:hydrolase activity"/>
    <property type="evidence" value="ECO:0007669"/>
    <property type="project" value="UniProtKB-KW"/>
</dbReference>
<dbReference type="Pfam" id="PF00270">
    <property type="entry name" value="DEAD"/>
    <property type="match status" value="1"/>
</dbReference>
<sequence>MRTRVDLKRGRDQVDYESTGKRSSNWDIAADPEAAVADVAEGTNPLTGAPYSKRYYEILEKRQQLPCWKEKVDFLKIVKKSQVTLLVGETGSGKTTQMPQFLLEAGYASDGKMIACTQPRRVAAMSVAQRVAQEMDVTLGEQVGFTIRFEDQTGPNTMLKYMTDGMLLREAQLDNKLSRYNVIMLDEAHERTLATDVLFGLLKE</sequence>
<evidence type="ECO:0000313" key="13">
    <source>
        <dbReference type="Proteomes" id="UP000591131"/>
    </source>
</evidence>
<dbReference type="GO" id="GO:0006397">
    <property type="term" value="P:mRNA processing"/>
    <property type="evidence" value="ECO:0007669"/>
    <property type="project" value="UniProtKB-KW"/>
</dbReference>
<organism evidence="12 13">
    <name type="scientific">Perkinsus chesapeaki</name>
    <name type="common">Clam parasite</name>
    <name type="synonym">Perkinsus andrewsi</name>
    <dbReference type="NCBI Taxonomy" id="330153"/>
    <lineage>
        <taxon>Eukaryota</taxon>
        <taxon>Sar</taxon>
        <taxon>Alveolata</taxon>
        <taxon>Perkinsozoa</taxon>
        <taxon>Perkinsea</taxon>
        <taxon>Perkinsida</taxon>
        <taxon>Perkinsidae</taxon>
        <taxon>Perkinsus</taxon>
    </lineage>
</organism>
<comment type="catalytic activity">
    <reaction evidence="9">
        <text>ATP + H2O = ADP + phosphate + H(+)</text>
        <dbReference type="Rhea" id="RHEA:13065"/>
        <dbReference type="ChEBI" id="CHEBI:15377"/>
        <dbReference type="ChEBI" id="CHEBI:15378"/>
        <dbReference type="ChEBI" id="CHEBI:30616"/>
        <dbReference type="ChEBI" id="CHEBI:43474"/>
        <dbReference type="ChEBI" id="CHEBI:456216"/>
        <dbReference type="EC" id="3.6.4.13"/>
    </reaction>
</comment>
<name>A0A7J6KVF5_PERCH</name>
<feature type="non-terminal residue" evidence="12">
    <location>
        <position position="204"/>
    </location>
</feature>
<keyword evidence="6 12" id="KW-0347">Helicase</keyword>
<dbReference type="Proteomes" id="UP000591131">
    <property type="component" value="Unassembled WGS sequence"/>
</dbReference>
<keyword evidence="4" id="KW-0547">Nucleotide-binding</keyword>
<feature type="compositionally biased region" description="Basic and acidic residues" evidence="10">
    <location>
        <begin position="1"/>
        <end position="20"/>
    </location>
</feature>
<evidence type="ECO:0000256" key="9">
    <source>
        <dbReference type="ARBA" id="ARBA00047984"/>
    </source>
</evidence>
<keyword evidence="8" id="KW-0508">mRNA splicing</keyword>
<dbReference type="PANTHER" id="PTHR18934:SF109">
    <property type="entry name" value="ATP-DEPENDENT RNA HELICASE DHX15 HOMOLOG"/>
    <property type="match status" value="1"/>
</dbReference>
<evidence type="ECO:0000256" key="6">
    <source>
        <dbReference type="ARBA" id="ARBA00022806"/>
    </source>
</evidence>
<keyword evidence="3" id="KW-0507">mRNA processing</keyword>
<keyword evidence="13" id="KW-1185">Reference proteome</keyword>
<evidence type="ECO:0000256" key="7">
    <source>
        <dbReference type="ARBA" id="ARBA00022840"/>
    </source>
</evidence>
<dbReference type="GO" id="GO:0008380">
    <property type="term" value="P:RNA splicing"/>
    <property type="evidence" value="ECO:0007669"/>
    <property type="project" value="UniProtKB-KW"/>
</dbReference>
<comment type="caution">
    <text evidence="12">The sequence shown here is derived from an EMBL/GenBank/DDBJ whole genome shotgun (WGS) entry which is preliminary data.</text>
</comment>
<dbReference type="OrthoDB" id="10253254at2759"/>
<dbReference type="InterPro" id="IPR014001">
    <property type="entry name" value="Helicase_ATP-bd"/>
</dbReference>
<gene>
    <name evidence="12" type="primary">DHX15</name>
    <name evidence="12" type="ORF">FOL47_000744</name>
</gene>
<keyword evidence="7" id="KW-0067">ATP-binding</keyword>
<evidence type="ECO:0000313" key="12">
    <source>
        <dbReference type="EMBL" id="KAF4650957.1"/>
    </source>
</evidence>
<dbReference type="InterPro" id="IPR011545">
    <property type="entry name" value="DEAD/DEAH_box_helicase_dom"/>
</dbReference>
<keyword evidence="5" id="KW-0378">Hydrolase</keyword>
<dbReference type="Gene3D" id="3.40.50.300">
    <property type="entry name" value="P-loop containing nucleotide triphosphate hydrolases"/>
    <property type="match status" value="1"/>
</dbReference>
<evidence type="ECO:0000256" key="3">
    <source>
        <dbReference type="ARBA" id="ARBA00022664"/>
    </source>
</evidence>
<dbReference type="EC" id="3.6.4.13" evidence="2"/>
<dbReference type="GO" id="GO:0003724">
    <property type="term" value="F:RNA helicase activity"/>
    <property type="evidence" value="ECO:0007669"/>
    <property type="project" value="UniProtKB-EC"/>
</dbReference>
<feature type="region of interest" description="Disordered" evidence="10">
    <location>
        <begin position="1"/>
        <end position="23"/>
    </location>
</feature>
<evidence type="ECO:0000256" key="10">
    <source>
        <dbReference type="SAM" id="MobiDB-lite"/>
    </source>
</evidence>
<dbReference type="AlphaFoldDB" id="A0A7J6KVF5"/>
<dbReference type="InterPro" id="IPR027417">
    <property type="entry name" value="P-loop_NTPase"/>
</dbReference>
<evidence type="ECO:0000259" key="11">
    <source>
        <dbReference type="PROSITE" id="PS51192"/>
    </source>
</evidence>
<dbReference type="GO" id="GO:0005524">
    <property type="term" value="F:ATP binding"/>
    <property type="evidence" value="ECO:0007669"/>
    <property type="project" value="UniProtKB-KW"/>
</dbReference>
<dbReference type="FunFam" id="3.40.50.300:FF:000578">
    <property type="entry name" value="probable ATP-dependent RNA helicase DHX35"/>
    <property type="match status" value="1"/>
</dbReference>
<evidence type="ECO:0000256" key="5">
    <source>
        <dbReference type="ARBA" id="ARBA00022801"/>
    </source>
</evidence>
<protein>
    <recommendedName>
        <fullName evidence="2">RNA helicase</fullName>
        <ecNumber evidence="2">3.6.4.13</ecNumber>
    </recommendedName>
</protein>
<dbReference type="EMBL" id="JAAPAO010001148">
    <property type="protein sequence ID" value="KAF4650957.1"/>
    <property type="molecule type" value="Genomic_DNA"/>
</dbReference>
<comment type="similarity">
    <text evidence="1">Belongs to the DEAD box helicase family. DEAH subfamily.</text>
</comment>
<proteinExistence type="inferred from homology"/>
<dbReference type="SMART" id="SM00487">
    <property type="entry name" value="DEXDc"/>
    <property type="match status" value="1"/>
</dbReference>
<feature type="domain" description="Helicase ATP-binding" evidence="11">
    <location>
        <begin position="75"/>
        <end position="204"/>
    </location>
</feature>
<dbReference type="SUPFAM" id="SSF52540">
    <property type="entry name" value="P-loop containing nucleoside triphosphate hydrolases"/>
    <property type="match status" value="1"/>
</dbReference>
<dbReference type="GO" id="GO:0003723">
    <property type="term" value="F:RNA binding"/>
    <property type="evidence" value="ECO:0007669"/>
    <property type="project" value="TreeGrafter"/>
</dbReference>
<evidence type="ECO:0000256" key="4">
    <source>
        <dbReference type="ARBA" id="ARBA00022741"/>
    </source>
</evidence>
<evidence type="ECO:0000256" key="1">
    <source>
        <dbReference type="ARBA" id="ARBA00008792"/>
    </source>
</evidence>
<accession>A0A7J6KVF5</accession>
<reference evidence="12 13" key="1">
    <citation type="submission" date="2020-04" db="EMBL/GenBank/DDBJ databases">
        <title>Perkinsus chesapeaki whole genome sequence.</title>
        <authorList>
            <person name="Bogema D.R."/>
        </authorList>
    </citation>
    <scope>NUCLEOTIDE SEQUENCE [LARGE SCALE GENOMIC DNA]</scope>
    <source>
        <strain evidence="12">ATCC PRA-425</strain>
    </source>
</reference>